<proteinExistence type="predicted"/>
<dbReference type="PANTHER" id="PTHR36304">
    <property type="entry name" value="DOMAIN GTPASE-ACTIVATING PROTEIN, PUTATIVE-RELATED-RELATED"/>
    <property type="match status" value="1"/>
</dbReference>
<dbReference type="AlphaFoldDB" id="A0A8A4TG08"/>
<evidence type="ECO:0000313" key="2">
    <source>
        <dbReference type="EMBL" id="QTD48122.1"/>
    </source>
</evidence>
<protein>
    <submittedName>
        <fullName evidence="2">DUF4388 domain-containing protein</fullName>
    </submittedName>
</protein>
<reference evidence="2" key="1">
    <citation type="submission" date="2021-03" db="EMBL/GenBank/DDBJ databases">
        <title>Acanthopleuribacteraceae sp. M133.</title>
        <authorList>
            <person name="Wang G."/>
        </authorList>
    </citation>
    <scope>NUCLEOTIDE SEQUENCE</scope>
    <source>
        <strain evidence="2">M133</strain>
    </source>
</reference>
<dbReference type="KEGG" id="scor:J3U87_21260"/>
<feature type="domain" description="PatA-like N-terminal" evidence="1">
    <location>
        <begin position="4"/>
        <end position="101"/>
    </location>
</feature>
<keyword evidence="3" id="KW-1185">Reference proteome</keyword>
<evidence type="ECO:0000259" key="1">
    <source>
        <dbReference type="Pfam" id="PF14332"/>
    </source>
</evidence>
<dbReference type="EMBL" id="CP071793">
    <property type="protein sequence ID" value="QTD48122.1"/>
    <property type="molecule type" value="Genomic_DNA"/>
</dbReference>
<organism evidence="2 3">
    <name type="scientific">Sulfidibacter corallicola</name>
    <dbReference type="NCBI Taxonomy" id="2818388"/>
    <lineage>
        <taxon>Bacteria</taxon>
        <taxon>Pseudomonadati</taxon>
        <taxon>Acidobacteriota</taxon>
        <taxon>Holophagae</taxon>
        <taxon>Acanthopleuribacterales</taxon>
        <taxon>Acanthopleuribacteraceae</taxon>
        <taxon>Sulfidibacter</taxon>
    </lineage>
</organism>
<accession>A0A8A4TG08</accession>
<dbReference type="Pfam" id="PF14332">
    <property type="entry name" value="DUF4388"/>
    <property type="match status" value="1"/>
</dbReference>
<dbReference type="RefSeq" id="WP_237377783.1">
    <property type="nucleotide sequence ID" value="NZ_CP071793.1"/>
</dbReference>
<dbReference type="PANTHER" id="PTHR36304:SF4">
    <property type="entry name" value="DUF4388 DOMAIN-CONTAINING PROTEIN"/>
    <property type="match status" value="1"/>
</dbReference>
<dbReference type="Proteomes" id="UP000663929">
    <property type="component" value="Chromosome"/>
</dbReference>
<evidence type="ECO:0000313" key="3">
    <source>
        <dbReference type="Proteomes" id="UP000663929"/>
    </source>
</evidence>
<dbReference type="InterPro" id="IPR025497">
    <property type="entry name" value="PatA-like_N"/>
</dbReference>
<name>A0A8A4TG08_SULCO</name>
<gene>
    <name evidence="2" type="ORF">J3U87_21260</name>
</gene>
<sequence length="274" mass="30818">MAIEGSLQSVDIQDIAQLLNINRSTGLLHIESDAVKGVLFYRDGSVINAEVDGLTGDNAAYVLLGQSEGHFHFEIAEHSSDKLISRSINDLVLEAARRKDTIKRIRSSISHDNIVFLPLVDVRIPSQRKSFSEFEIKLLSMLDGQTDLKEVIGKSGASDFEVVYVVYELEKKGHLKRVDIYKLLEVAPLKKLFGKKTEVQIPSGIVDEWSKESVIYGECKYAEIRTQKMTFGQVEMSTKANNDERKVFMPKNIMAQFEVSPGDRVLVKPILYPN</sequence>